<dbReference type="OrthoDB" id="5343971at2"/>
<keyword evidence="3" id="KW-1185">Reference proteome</keyword>
<dbReference type="PANTHER" id="PTHR40260:SF2">
    <property type="entry name" value="BLR8190 PROTEIN"/>
    <property type="match status" value="1"/>
</dbReference>
<dbReference type="PANTHER" id="PTHR40260">
    <property type="entry name" value="BLR8190 PROTEIN"/>
    <property type="match status" value="1"/>
</dbReference>
<dbReference type="Gene3D" id="3.30.70.100">
    <property type="match status" value="1"/>
</dbReference>
<dbReference type="SUPFAM" id="SSF54909">
    <property type="entry name" value="Dimeric alpha+beta barrel"/>
    <property type="match status" value="1"/>
</dbReference>
<evidence type="ECO:0000259" key="1">
    <source>
        <dbReference type="Pfam" id="PF07110"/>
    </source>
</evidence>
<reference evidence="2 3" key="1">
    <citation type="submission" date="2019-06" db="EMBL/GenBank/DDBJ databases">
        <title>Genomic Encyclopedia of Type Strains, Phase IV (KMG-V): Genome sequencing to study the core and pangenomes of soil and plant-associated prokaryotes.</title>
        <authorList>
            <person name="Whitman W."/>
        </authorList>
    </citation>
    <scope>NUCLEOTIDE SEQUENCE [LARGE SCALE GENOMIC DNA]</scope>
    <source>
        <strain evidence="2 3">BR 11622</strain>
    </source>
</reference>
<dbReference type="RefSeq" id="WP_145731580.1">
    <property type="nucleotide sequence ID" value="NZ_VITR01000005.1"/>
</dbReference>
<feature type="domain" description="EthD" evidence="1">
    <location>
        <begin position="17"/>
        <end position="91"/>
    </location>
</feature>
<dbReference type="AlphaFoldDB" id="A0A560HC82"/>
<evidence type="ECO:0000313" key="2">
    <source>
        <dbReference type="EMBL" id="TWB43329.1"/>
    </source>
</evidence>
<dbReference type="Pfam" id="PF07110">
    <property type="entry name" value="EthD"/>
    <property type="match status" value="1"/>
</dbReference>
<dbReference type="InterPro" id="IPR011008">
    <property type="entry name" value="Dimeric_a/b-barrel"/>
</dbReference>
<protein>
    <submittedName>
        <fullName evidence="2">Uncharacterized protein (TIGR02118 family)</fullName>
    </submittedName>
</protein>
<comment type="caution">
    <text evidence="2">The sequence shown here is derived from an EMBL/GenBank/DDBJ whole genome shotgun (WGS) entry which is preliminary data.</text>
</comment>
<gene>
    <name evidence="2" type="ORF">FBZ90_105142</name>
</gene>
<dbReference type="NCBIfam" id="TIGR02118">
    <property type="entry name" value="EthD family reductase"/>
    <property type="match status" value="1"/>
</dbReference>
<accession>A0A560HC82</accession>
<dbReference type="Proteomes" id="UP000315751">
    <property type="component" value="Unassembled WGS sequence"/>
</dbReference>
<organism evidence="2 3">
    <name type="scientific">Nitrospirillum amazonense</name>
    <dbReference type="NCBI Taxonomy" id="28077"/>
    <lineage>
        <taxon>Bacteria</taxon>
        <taxon>Pseudomonadati</taxon>
        <taxon>Pseudomonadota</taxon>
        <taxon>Alphaproteobacteria</taxon>
        <taxon>Rhodospirillales</taxon>
        <taxon>Azospirillaceae</taxon>
        <taxon>Nitrospirillum</taxon>
    </lineage>
</organism>
<dbReference type="EMBL" id="VITR01000005">
    <property type="protein sequence ID" value="TWB43329.1"/>
    <property type="molecule type" value="Genomic_DNA"/>
</dbReference>
<sequence length="110" mass="11835">MIKVSVLYANEPGARFDHDYYRDRHMPLVQEKLGAACLFYTVDKGLSGAPPTEPPAYVAMCHIFAESADSFWAAFGPVAEEIVADIANYTTLSPTIQVSEVVVGAGPGRG</sequence>
<dbReference type="InterPro" id="IPR009799">
    <property type="entry name" value="EthD_dom"/>
</dbReference>
<dbReference type="GO" id="GO:0016491">
    <property type="term" value="F:oxidoreductase activity"/>
    <property type="evidence" value="ECO:0007669"/>
    <property type="project" value="InterPro"/>
</dbReference>
<name>A0A560HC82_9PROT</name>
<proteinExistence type="predicted"/>
<evidence type="ECO:0000313" key="3">
    <source>
        <dbReference type="Proteomes" id="UP000315751"/>
    </source>
</evidence>